<protein>
    <recommendedName>
        <fullName evidence="3">non-specific serine/threonine protein kinase</fullName>
        <ecNumber evidence="3">2.7.11.1</ecNumber>
    </recommendedName>
</protein>
<dbReference type="PANTHER" id="PTHR43895">
    <property type="entry name" value="CALCIUM/CALMODULIN-DEPENDENT PROTEIN KINASE KINASE-RELATED"/>
    <property type="match status" value="1"/>
</dbReference>
<name>A0ABD1MB81_9FABA</name>
<feature type="compositionally biased region" description="Low complexity" evidence="14">
    <location>
        <begin position="418"/>
        <end position="439"/>
    </location>
</feature>
<evidence type="ECO:0000313" key="17">
    <source>
        <dbReference type="EMBL" id="KAL2333058.1"/>
    </source>
</evidence>
<dbReference type="AlphaFoldDB" id="A0ABD1MB81"/>
<feature type="region of interest" description="Disordered" evidence="14">
    <location>
        <begin position="412"/>
        <end position="439"/>
    </location>
</feature>
<dbReference type="InterPro" id="IPR017441">
    <property type="entry name" value="Protein_kinase_ATP_BS"/>
</dbReference>
<feature type="binding site" evidence="12">
    <location>
        <position position="46"/>
    </location>
    <ligand>
        <name>ATP</name>
        <dbReference type="ChEBI" id="CHEBI:30616"/>
    </ligand>
</feature>
<keyword evidence="18" id="KW-1185">Reference proteome</keyword>
<evidence type="ECO:0000259" key="15">
    <source>
        <dbReference type="PROSITE" id="PS50011"/>
    </source>
</evidence>
<dbReference type="Gene3D" id="3.30.310.80">
    <property type="entry name" value="Kinase associated domain 1, KA1"/>
    <property type="match status" value="1"/>
</dbReference>
<evidence type="ECO:0000256" key="2">
    <source>
        <dbReference type="ARBA" id="ARBA00006234"/>
    </source>
</evidence>
<dbReference type="InterPro" id="IPR008271">
    <property type="entry name" value="Ser/Thr_kinase_AS"/>
</dbReference>
<evidence type="ECO:0000256" key="11">
    <source>
        <dbReference type="ARBA" id="ARBA00048679"/>
    </source>
</evidence>
<keyword evidence="7" id="KW-0418">Kinase</keyword>
<evidence type="ECO:0000256" key="5">
    <source>
        <dbReference type="ARBA" id="ARBA00022679"/>
    </source>
</evidence>
<dbReference type="SUPFAM" id="SSF56112">
    <property type="entry name" value="Protein kinase-like (PK-like)"/>
    <property type="match status" value="1"/>
</dbReference>
<evidence type="ECO:0000256" key="9">
    <source>
        <dbReference type="ARBA" id="ARBA00023211"/>
    </source>
</evidence>
<evidence type="ECO:0000256" key="12">
    <source>
        <dbReference type="PROSITE-ProRule" id="PRU10141"/>
    </source>
</evidence>
<accession>A0ABD1MB81</accession>
<dbReference type="FunFam" id="1.10.510.10:FF:000653">
    <property type="entry name" value="Non-specific serine/threonine protein kinase"/>
    <property type="match status" value="1"/>
</dbReference>
<evidence type="ECO:0000256" key="8">
    <source>
        <dbReference type="ARBA" id="ARBA00022840"/>
    </source>
</evidence>
<dbReference type="Proteomes" id="UP001603857">
    <property type="component" value="Unassembled WGS sequence"/>
</dbReference>
<evidence type="ECO:0000256" key="3">
    <source>
        <dbReference type="ARBA" id="ARBA00012513"/>
    </source>
</evidence>
<evidence type="ECO:0000256" key="10">
    <source>
        <dbReference type="ARBA" id="ARBA00047899"/>
    </source>
</evidence>
<dbReference type="PROSITE" id="PS00108">
    <property type="entry name" value="PROTEIN_KINASE_ST"/>
    <property type="match status" value="1"/>
</dbReference>
<evidence type="ECO:0000256" key="6">
    <source>
        <dbReference type="ARBA" id="ARBA00022741"/>
    </source>
</evidence>
<evidence type="ECO:0000256" key="14">
    <source>
        <dbReference type="SAM" id="MobiDB-lite"/>
    </source>
</evidence>
<keyword evidence="8 12" id="KW-0067">ATP-binding</keyword>
<evidence type="ECO:0000313" key="18">
    <source>
        <dbReference type="Proteomes" id="UP001603857"/>
    </source>
</evidence>
<evidence type="ECO:0000259" key="16">
    <source>
        <dbReference type="PROSITE" id="PS50816"/>
    </source>
</evidence>
<dbReference type="PANTHER" id="PTHR43895:SF56">
    <property type="entry name" value="NON-SPECIFIC SERINE_THREONINE PROTEIN KINASE"/>
    <property type="match status" value="1"/>
</dbReference>
<feature type="domain" description="NAF" evidence="16">
    <location>
        <begin position="297"/>
        <end position="321"/>
    </location>
</feature>
<dbReference type="Pfam" id="PF03822">
    <property type="entry name" value="NAF"/>
    <property type="match status" value="1"/>
</dbReference>
<reference evidence="17 18" key="1">
    <citation type="submission" date="2024-08" db="EMBL/GenBank/DDBJ databases">
        <title>Insights into the chromosomal genome structure of Flemingia macrophylla.</title>
        <authorList>
            <person name="Ding Y."/>
            <person name="Zhao Y."/>
            <person name="Bi W."/>
            <person name="Wu M."/>
            <person name="Zhao G."/>
            <person name="Gong Y."/>
            <person name="Li W."/>
            <person name="Zhang P."/>
        </authorList>
    </citation>
    <scope>NUCLEOTIDE SEQUENCE [LARGE SCALE GENOMIC DNA]</scope>
    <source>
        <strain evidence="17">DYQJB</strain>
        <tissue evidence="17">Leaf</tissue>
    </source>
</reference>
<dbReference type="PROSITE" id="PS00107">
    <property type="entry name" value="PROTEIN_KINASE_ATP"/>
    <property type="match status" value="1"/>
</dbReference>
<comment type="cofactor">
    <cofactor evidence="1">
        <name>Mn(2+)</name>
        <dbReference type="ChEBI" id="CHEBI:29035"/>
    </cofactor>
</comment>
<dbReference type="InterPro" id="IPR018451">
    <property type="entry name" value="NAF/FISL_domain"/>
</dbReference>
<dbReference type="CDD" id="cd12195">
    <property type="entry name" value="CIPK_C"/>
    <property type="match status" value="1"/>
</dbReference>
<comment type="catalytic activity">
    <reaction evidence="11">
        <text>L-seryl-[protein] + ATP = O-phospho-L-seryl-[protein] + ADP + H(+)</text>
        <dbReference type="Rhea" id="RHEA:17989"/>
        <dbReference type="Rhea" id="RHEA-COMP:9863"/>
        <dbReference type="Rhea" id="RHEA-COMP:11604"/>
        <dbReference type="ChEBI" id="CHEBI:15378"/>
        <dbReference type="ChEBI" id="CHEBI:29999"/>
        <dbReference type="ChEBI" id="CHEBI:30616"/>
        <dbReference type="ChEBI" id="CHEBI:83421"/>
        <dbReference type="ChEBI" id="CHEBI:456216"/>
        <dbReference type="EC" id="2.7.11.1"/>
    </reaction>
</comment>
<dbReference type="GO" id="GO:0004674">
    <property type="term" value="F:protein serine/threonine kinase activity"/>
    <property type="evidence" value="ECO:0007669"/>
    <property type="project" value="UniProtKB-KW"/>
</dbReference>
<dbReference type="Gene3D" id="1.10.510.10">
    <property type="entry name" value="Transferase(Phosphotransferase) domain 1"/>
    <property type="match status" value="1"/>
</dbReference>
<dbReference type="InterPro" id="IPR000719">
    <property type="entry name" value="Prot_kinase_dom"/>
</dbReference>
<keyword evidence="5" id="KW-0808">Transferase</keyword>
<dbReference type="EC" id="2.7.11.1" evidence="3"/>
<keyword evidence="9" id="KW-0464">Manganese</keyword>
<dbReference type="SMART" id="SM00220">
    <property type="entry name" value="S_TKc"/>
    <property type="match status" value="1"/>
</dbReference>
<dbReference type="Pfam" id="PF00069">
    <property type="entry name" value="Pkinase"/>
    <property type="match status" value="1"/>
</dbReference>
<comment type="caution">
    <text evidence="17">The sequence shown here is derived from an EMBL/GenBank/DDBJ whole genome shotgun (WGS) entry which is preliminary data.</text>
</comment>
<evidence type="ECO:0000256" key="7">
    <source>
        <dbReference type="ARBA" id="ARBA00022777"/>
    </source>
</evidence>
<dbReference type="GO" id="GO:0005524">
    <property type="term" value="F:ATP binding"/>
    <property type="evidence" value="ECO:0007669"/>
    <property type="project" value="UniProtKB-UniRule"/>
</dbReference>
<gene>
    <name evidence="17" type="ORF">Fmac_014271</name>
</gene>
<dbReference type="FunFam" id="3.30.200.20:FF:000096">
    <property type="entry name" value="Non-specific serine/threonine protein kinase"/>
    <property type="match status" value="1"/>
</dbReference>
<comment type="similarity">
    <text evidence="2">Belongs to the protein kinase superfamily. CAMK Ser/Thr protein kinase family. SNF1 subfamily.</text>
</comment>
<keyword evidence="6 12" id="KW-0547">Nucleotide-binding</keyword>
<evidence type="ECO:0000256" key="13">
    <source>
        <dbReference type="RuleBase" id="RU000304"/>
    </source>
</evidence>
<dbReference type="EMBL" id="JBGMDY010000005">
    <property type="protein sequence ID" value="KAL2333058.1"/>
    <property type="molecule type" value="Genomic_DNA"/>
</dbReference>
<feature type="domain" description="Protein kinase" evidence="15">
    <location>
        <begin position="17"/>
        <end position="271"/>
    </location>
</feature>
<dbReference type="InterPro" id="IPR004041">
    <property type="entry name" value="NAF_dom"/>
</dbReference>
<comment type="catalytic activity">
    <reaction evidence="10">
        <text>L-threonyl-[protein] + ATP = O-phospho-L-threonyl-[protein] + ADP + H(+)</text>
        <dbReference type="Rhea" id="RHEA:46608"/>
        <dbReference type="Rhea" id="RHEA-COMP:11060"/>
        <dbReference type="Rhea" id="RHEA-COMP:11605"/>
        <dbReference type="ChEBI" id="CHEBI:15378"/>
        <dbReference type="ChEBI" id="CHEBI:30013"/>
        <dbReference type="ChEBI" id="CHEBI:30616"/>
        <dbReference type="ChEBI" id="CHEBI:61977"/>
        <dbReference type="ChEBI" id="CHEBI:456216"/>
        <dbReference type="EC" id="2.7.11.1"/>
    </reaction>
</comment>
<dbReference type="PROSITE" id="PS50011">
    <property type="entry name" value="PROTEIN_KINASE_DOM"/>
    <property type="match status" value="1"/>
</dbReference>
<organism evidence="17 18">
    <name type="scientific">Flemingia macrophylla</name>
    <dbReference type="NCBI Taxonomy" id="520843"/>
    <lineage>
        <taxon>Eukaryota</taxon>
        <taxon>Viridiplantae</taxon>
        <taxon>Streptophyta</taxon>
        <taxon>Embryophyta</taxon>
        <taxon>Tracheophyta</taxon>
        <taxon>Spermatophyta</taxon>
        <taxon>Magnoliopsida</taxon>
        <taxon>eudicotyledons</taxon>
        <taxon>Gunneridae</taxon>
        <taxon>Pentapetalae</taxon>
        <taxon>rosids</taxon>
        <taxon>fabids</taxon>
        <taxon>Fabales</taxon>
        <taxon>Fabaceae</taxon>
        <taxon>Papilionoideae</taxon>
        <taxon>50 kb inversion clade</taxon>
        <taxon>NPAAA clade</taxon>
        <taxon>indigoferoid/millettioid clade</taxon>
        <taxon>Phaseoleae</taxon>
        <taxon>Flemingia</taxon>
    </lineage>
</organism>
<keyword evidence="4 13" id="KW-0723">Serine/threonine-protein kinase</keyword>
<proteinExistence type="inferred from homology"/>
<dbReference type="PROSITE" id="PS50816">
    <property type="entry name" value="NAF"/>
    <property type="match status" value="1"/>
</dbReference>
<sequence length="439" mass="48916">MPEIEKAAEERALFGKYEVGRMLGCGAFAKVHYARNVQTGHSVAVKIINKKKLGGTGLAGNVKREISIMSRLHHPNIVRLHEVLATKTKIFFIMDFVRGGELFAKISKGRFVEDLSRRYFHQLISAVGYCHSRGVFHRDLKPENLLLDENGNLKVSDFGLSAVRDQIRSDGLLHTLCGTPAYVAPEILANKGYDGAKVDVWSCGVVLFVLAAGYLPFNDPNLMVMYNKIYKGEFRCPRWMSPELRRFLAKLLDTNPETRITVDGMSRDPWFKKGYKEIKFHEEDYETGSAQFGPKDERVVNLNAFDIISFSSGLDLSGFFGASAEGERLVTREPPERALQAAEEAASAAGMAVRWKKVCGVELEGLNGRFGLGVWVYRLTDELAVVEVRKKGGDAPELRGVWEDRLKPLLLGGATTSSHGQEQPQHQQQQPESQVAGDE</sequence>
<dbReference type="InterPro" id="IPR011009">
    <property type="entry name" value="Kinase-like_dom_sf"/>
</dbReference>
<evidence type="ECO:0000256" key="4">
    <source>
        <dbReference type="ARBA" id="ARBA00022527"/>
    </source>
</evidence>
<evidence type="ECO:0000256" key="1">
    <source>
        <dbReference type="ARBA" id="ARBA00001936"/>
    </source>
</evidence>